<dbReference type="RefSeq" id="WP_118047107.1">
    <property type="nucleotide sequence ID" value="NZ_JADNIZ010000002.1"/>
</dbReference>
<proteinExistence type="predicted"/>
<evidence type="ECO:0000313" key="1">
    <source>
        <dbReference type="EMBL" id="RGT37407.1"/>
    </source>
</evidence>
<evidence type="ECO:0000313" key="3">
    <source>
        <dbReference type="Proteomes" id="UP000283834"/>
    </source>
</evidence>
<dbReference type="EMBL" id="QRWQ01000012">
    <property type="protein sequence ID" value="RGT37407.1"/>
    <property type="molecule type" value="Genomic_DNA"/>
</dbReference>
<reference evidence="3 4" key="1">
    <citation type="submission" date="2018-08" db="EMBL/GenBank/DDBJ databases">
        <title>A genome reference for cultivated species of the human gut microbiota.</title>
        <authorList>
            <person name="Zou Y."/>
            <person name="Xue W."/>
            <person name="Luo G."/>
        </authorList>
    </citation>
    <scope>NUCLEOTIDE SEQUENCE [LARGE SCALE GENOMIC DNA]</scope>
    <source>
        <strain evidence="1 3">AF19-16AC</strain>
        <strain evidence="2 4">AM21-18</strain>
    </source>
</reference>
<name>A0A414URY8_MEDGN</name>
<accession>A0A414URY8</accession>
<dbReference type="Proteomes" id="UP000283834">
    <property type="component" value="Unassembled WGS sequence"/>
</dbReference>
<protein>
    <submittedName>
        <fullName evidence="2">Uncharacterized protein</fullName>
    </submittedName>
</protein>
<organism evidence="2 4">
    <name type="scientific">Mediterraneibacter gnavus</name>
    <name type="common">Ruminococcus gnavus</name>
    <dbReference type="NCBI Taxonomy" id="33038"/>
    <lineage>
        <taxon>Bacteria</taxon>
        <taxon>Bacillati</taxon>
        <taxon>Bacillota</taxon>
        <taxon>Clostridia</taxon>
        <taxon>Lachnospirales</taxon>
        <taxon>Lachnospiraceae</taxon>
        <taxon>Mediterraneibacter</taxon>
    </lineage>
</organism>
<gene>
    <name evidence="2" type="ORF">DW243_15550</name>
    <name evidence="1" type="ORF">DWX36_12295</name>
</gene>
<dbReference type="Proteomes" id="UP000283981">
    <property type="component" value="Unassembled WGS sequence"/>
</dbReference>
<dbReference type="EMBL" id="QRIS01000034">
    <property type="protein sequence ID" value="RHG79939.1"/>
    <property type="molecule type" value="Genomic_DNA"/>
</dbReference>
<comment type="caution">
    <text evidence="2">The sequence shown here is derived from an EMBL/GenBank/DDBJ whole genome shotgun (WGS) entry which is preliminary data.</text>
</comment>
<evidence type="ECO:0000313" key="4">
    <source>
        <dbReference type="Proteomes" id="UP000283981"/>
    </source>
</evidence>
<evidence type="ECO:0000313" key="2">
    <source>
        <dbReference type="EMBL" id="RHG79939.1"/>
    </source>
</evidence>
<sequence>MKFLSWTGLQYFYSKYIGNLNEQLKNVKESIGNLGNLATASKENLVYAINEIKGALSSFVEKKDIVDNLTTESEIAPLSANMGAELNKYIGSVNDNVALIREWETYTENGWTLKYRKTGHKRYQVQLTNMSPNGFKNARDNLIMASSPLKCDFGQRLVALLHVSQAIVGYGNANFRDGSITISTTDYTGAVTCECLGEVIVK</sequence>
<dbReference type="AlphaFoldDB" id="A0A414URY8"/>